<evidence type="ECO:0008006" key="5">
    <source>
        <dbReference type="Google" id="ProtNLM"/>
    </source>
</evidence>
<proteinExistence type="predicted"/>
<dbReference type="EMBL" id="CAJNDS010002603">
    <property type="protein sequence ID" value="CAE7541596.1"/>
    <property type="molecule type" value="Genomic_DNA"/>
</dbReference>
<dbReference type="InterPro" id="IPR011990">
    <property type="entry name" value="TPR-like_helical_dom_sf"/>
</dbReference>
<dbReference type="Proteomes" id="UP000604046">
    <property type="component" value="Unassembled WGS sequence"/>
</dbReference>
<dbReference type="AlphaFoldDB" id="A0A812TLK5"/>
<dbReference type="InterPro" id="IPR002885">
    <property type="entry name" value="PPR_rpt"/>
</dbReference>
<keyword evidence="1" id="KW-0677">Repeat</keyword>
<organism evidence="3 4">
    <name type="scientific">Symbiodinium natans</name>
    <dbReference type="NCBI Taxonomy" id="878477"/>
    <lineage>
        <taxon>Eukaryota</taxon>
        <taxon>Sar</taxon>
        <taxon>Alveolata</taxon>
        <taxon>Dinophyceae</taxon>
        <taxon>Suessiales</taxon>
        <taxon>Symbiodiniaceae</taxon>
        <taxon>Symbiodinium</taxon>
    </lineage>
</organism>
<feature type="repeat" description="PPR" evidence="2">
    <location>
        <begin position="209"/>
        <end position="243"/>
    </location>
</feature>
<dbReference type="PROSITE" id="PS51375">
    <property type="entry name" value="PPR"/>
    <property type="match status" value="1"/>
</dbReference>
<protein>
    <recommendedName>
        <fullName evidence="5">Pentatricopeptide repeat-containing protein, chloroplastic</fullName>
    </recommendedName>
</protein>
<reference evidence="3" key="1">
    <citation type="submission" date="2021-02" db="EMBL/GenBank/DDBJ databases">
        <authorList>
            <person name="Dougan E. K."/>
            <person name="Rhodes N."/>
            <person name="Thang M."/>
            <person name="Chan C."/>
        </authorList>
    </citation>
    <scope>NUCLEOTIDE SEQUENCE</scope>
</reference>
<gene>
    <name evidence="3" type="ORF">SNAT2548_LOCUS30374</name>
</gene>
<dbReference type="PANTHER" id="PTHR47447:SF17">
    <property type="entry name" value="OS12G0638900 PROTEIN"/>
    <property type="match status" value="1"/>
</dbReference>
<sequence length="591" mass="64777">MAPKGHHGLDRSEGYEGSILACRRTRAWRAALCLIQHAGQESVRPNAIWLKTVAAASSSWEQSLSILKWLPPDQAAANIRIASGCTWASALCQLFAMQPTRIWPDAYSYNSAMNACKEHWITAARLLRIQETISMDVVGCTAAITAAAQSTRWRCAASLVHTMAVSSELSEELSERGLRSLSALLSSYDRGSCWQKASMLWERRRGTLDTIAWSTVISGCSRASEWELAMKRLLMMPLVALVPDLISFATTMNACKKSWQQSLALLDCVDQTMMPTKNVYHLQMSGLGEGMQWSKVFLLMSRMAARRLPAAEDCRNAAIGACHAQWSKALQVLAEIPIAKLKLDLIGANSAISSVEKWHLAVQLFIRQLQSGLVPDSVSFASVAMALTAWETACELLHQMRLRRVFVTEIVQNLVMSTFSTCQGSSWIQALKLFEQSPATSLPPDVLGFNAAISACGTEWCLPFHLLRAMQDLQTRSPRSRVAPSLVSVSATVAACEKSAQWAAALDLLGILTSCRLRNASDPNGSGRGLSSASCTIPFNAAISACEKRALWRRGLLLLRPMCRENPVPNEITFNALIGACDRSIRETAEI</sequence>
<accession>A0A812TLK5</accession>
<evidence type="ECO:0000313" key="3">
    <source>
        <dbReference type="EMBL" id="CAE7541596.1"/>
    </source>
</evidence>
<dbReference type="OrthoDB" id="411016at2759"/>
<keyword evidence="4" id="KW-1185">Reference proteome</keyword>
<evidence type="ECO:0000256" key="2">
    <source>
        <dbReference type="PROSITE-ProRule" id="PRU00708"/>
    </source>
</evidence>
<dbReference type="Gene3D" id="1.25.40.10">
    <property type="entry name" value="Tetratricopeptide repeat domain"/>
    <property type="match status" value="4"/>
</dbReference>
<evidence type="ECO:0000256" key="1">
    <source>
        <dbReference type="ARBA" id="ARBA00022737"/>
    </source>
</evidence>
<evidence type="ECO:0000313" key="4">
    <source>
        <dbReference type="Proteomes" id="UP000604046"/>
    </source>
</evidence>
<comment type="caution">
    <text evidence="3">The sequence shown here is derived from an EMBL/GenBank/DDBJ whole genome shotgun (WGS) entry which is preliminary data.</text>
</comment>
<dbReference type="PANTHER" id="PTHR47447">
    <property type="entry name" value="OS03G0856100 PROTEIN"/>
    <property type="match status" value="1"/>
</dbReference>
<name>A0A812TLK5_9DINO</name>